<keyword evidence="1" id="KW-0732">Signal</keyword>
<dbReference type="KEGG" id="ftv:CH67_2145"/>
<dbReference type="InterPro" id="IPR023214">
    <property type="entry name" value="HAD_sf"/>
</dbReference>
<dbReference type="RefSeq" id="WP_003017204.1">
    <property type="nucleotide sequence ID" value="NZ_CP009693.1"/>
</dbReference>
<dbReference type="InterPro" id="IPR036412">
    <property type="entry name" value="HAD-like_sf"/>
</dbReference>
<dbReference type="KEGG" id="ftz:CH68_1876"/>
<dbReference type="OMA" id="HYHESGE"/>
<dbReference type="Pfam" id="PF03767">
    <property type="entry name" value="Acid_phosphat_B"/>
    <property type="match status" value="1"/>
</dbReference>
<dbReference type="Gene3D" id="3.40.50.1000">
    <property type="entry name" value="HAD superfamily/HAD-like"/>
    <property type="match status" value="1"/>
</dbReference>
<reference evidence="2" key="2">
    <citation type="submission" date="2020-02" db="EMBL/GenBank/DDBJ databases">
        <title>Using affinity propagation clustering for identifying bacterial clades and subclades with whole-genome sequences of Francisella tularensis.</title>
        <authorList>
            <person name="Homeier-Bachmann T."/>
            <person name="Abdel-Glil M.Y."/>
            <person name="Hackbart A."/>
            <person name="Hotzel H."/>
            <person name="Tomaso H."/>
        </authorList>
    </citation>
    <scope>NUCLEOTIDE SEQUENCE</scope>
    <source>
        <strain evidence="3">15T0085</strain>
        <strain evidence="2">17T1429</strain>
    </source>
</reference>
<dbReference type="SUPFAM" id="SSF56784">
    <property type="entry name" value="HAD-like"/>
    <property type="match status" value="1"/>
</dbReference>
<evidence type="ECO:0000313" key="3">
    <source>
        <dbReference type="EMBL" id="NDS67892.1"/>
    </source>
</evidence>
<dbReference type="KEGG" id="ftc:DA46_1003"/>
<comment type="caution">
    <text evidence="2">The sequence shown here is derived from an EMBL/GenBank/DDBJ whole genome shotgun (WGS) entry which is preliminary data.</text>
</comment>
<dbReference type="CDD" id="cd01624">
    <property type="entry name" value="HAD_VSP_like"/>
    <property type="match status" value="1"/>
</dbReference>
<evidence type="ECO:0000256" key="1">
    <source>
        <dbReference type="ARBA" id="ARBA00022729"/>
    </source>
</evidence>
<dbReference type="EMBL" id="JAAGKH010000005">
    <property type="protein sequence ID" value="NDR88358.1"/>
    <property type="molecule type" value="Genomic_DNA"/>
</dbReference>
<dbReference type="PANTHER" id="PTHR31284">
    <property type="entry name" value="ACID PHOSPHATASE-LIKE PROTEIN"/>
    <property type="match status" value="1"/>
</dbReference>
<dbReference type="InterPro" id="IPR005519">
    <property type="entry name" value="Acid_phosphat_B-like"/>
</dbReference>
<organism evidence="2">
    <name type="scientific">Francisella tularensis subsp. holarctica</name>
    <dbReference type="NCBI Taxonomy" id="119857"/>
    <lineage>
        <taxon>Bacteria</taxon>
        <taxon>Pseudomonadati</taxon>
        <taxon>Pseudomonadota</taxon>
        <taxon>Gammaproteobacteria</taxon>
        <taxon>Thiotrichales</taxon>
        <taxon>Francisellaceae</taxon>
        <taxon>Francisella</taxon>
    </lineage>
</organism>
<name>A0A0B3VWQ5_FRATU</name>
<sequence length="194" mass="22354">MTQQQVISYYESTAHENEVELILARAKKIIQAQQSLQGNAIVLDIDETALNHYYSLKLAGFPQGENHTIWNELLSRTDAYPIKATLDFYLYCLTSGLKVFFISARFAQYLESTKQALRNAGYVNFEDVFVFPENIEQYNSKDFKNFKAERRAYIESLGYKILISIGDQSSDLLGGYTLYTLQLPNYLYGENSRF</sequence>
<evidence type="ECO:0000313" key="2">
    <source>
        <dbReference type="EMBL" id="NDR88358.1"/>
    </source>
</evidence>
<proteinExistence type="predicted"/>
<reference evidence="2" key="1">
    <citation type="submission" date="2019-08" db="EMBL/GenBank/DDBJ databases">
        <authorList>
            <person name="Busch A."/>
        </authorList>
    </citation>
    <scope>NUCLEOTIDE SEQUENCE</scope>
    <source>
        <strain evidence="3">15T0085</strain>
        <strain evidence="2">17T1429</strain>
    </source>
</reference>
<dbReference type="eggNOG" id="COG2503">
    <property type="taxonomic scope" value="Bacteria"/>
</dbReference>
<gene>
    <name evidence="3" type="ORF">FWI86_01935</name>
    <name evidence="2" type="ORF">FWJ04_01195</name>
</gene>
<protein>
    <submittedName>
        <fullName evidence="2">Acid phosphatase</fullName>
    </submittedName>
</protein>
<accession>A0A0B3VWQ5</accession>
<dbReference type="PANTHER" id="PTHR31284:SF10">
    <property type="entry name" value="ACID PHOSPHATASE-LIKE PROTEIN"/>
    <property type="match status" value="1"/>
</dbReference>
<dbReference type="HOGENOM" id="CLU_053338_3_0_6"/>
<dbReference type="EMBL" id="JAAGJP010000008">
    <property type="protein sequence ID" value="NDS67892.1"/>
    <property type="molecule type" value="Genomic_DNA"/>
</dbReference>
<dbReference type="AlphaFoldDB" id="A0A0B3VWQ5"/>